<proteinExistence type="inferred from homology"/>
<evidence type="ECO:0000256" key="7">
    <source>
        <dbReference type="ARBA" id="ARBA00022989"/>
    </source>
</evidence>
<feature type="transmembrane region" description="Helical" evidence="14">
    <location>
        <begin position="14"/>
        <end position="35"/>
    </location>
</feature>
<evidence type="ECO:0000313" key="15">
    <source>
        <dbReference type="EMBL" id="KAF2671788.1"/>
    </source>
</evidence>
<evidence type="ECO:0000256" key="2">
    <source>
        <dbReference type="ARBA" id="ARBA00004167"/>
    </source>
</evidence>
<dbReference type="PRINTS" id="PR00463">
    <property type="entry name" value="EP450I"/>
</dbReference>
<keyword evidence="4 12" id="KW-0349">Heme</keyword>
<keyword evidence="9 12" id="KW-0408">Iron</keyword>
<keyword evidence="16" id="KW-1185">Reference proteome</keyword>
<accession>A0A6A6UL44</accession>
<dbReference type="Proteomes" id="UP000799302">
    <property type="component" value="Unassembled WGS sequence"/>
</dbReference>
<dbReference type="FunFam" id="1.10.630.10:FF:000047">
    <property type="entry name" value="Cytochrome P450 monooxygenase"/>
    <property type="match status" value="1"/>
</dbReference>
<evidence type="ECO:0000256" key="12">
    <source>
        <dbReference type="PIRSR" id="PIRSR602401-1"/>
    </source>
</evidence>
<evidence type="ECO:0000256" key="1">
    <source>
        <dbReference type="ARBA" id="ARBA00001971"/>
    </source>
</evidence>
<dbReference type="GO" id="GO:0009403">
    <property type="term" value="P:toxin biosynthetic process"/>
    <property type="evidence" value="ECO:0007669"/>
    <property type="project" value="UniProtKB-ARBA"/>
</dbReference>
<evidence type="ECO:0000256" key="9">
    <source>
        <dbReference type="ARBA" id="ARBA00023004"/>
    </source>
</evidence>
<dbReference type="GO" id="GO:0004497">
    <property type="term" value="F:monooxygenase activity"/>
    <property type="evidence" value="ECO:0007669"/>
    <property type="project" value="UniProtKB-KW"/>
</dbReference>
<protein>
    <submittedName>
        <fullName evidence="15">Cytochrome P450</fullName>
    </submittedName>
</protein>
<feature type="binding site" description="axial binding residue" evidence="12">
    <location>
        <position position="455"/>
    </location>
    <ligand>
        <name>heme</name>
        <dbReference type="ChEBI" id="CHEBI:30413"/>
    </ligand>
    <ligandPart>
        <name>Fe</name>
        <dbReference type="ChEBI" id="CHEBI:18248"/>
    </ligandPart>
</feature>
<keyword evidence="7 14" id="KW-1133">Transmembrane helix</keyword>
<sequence length="514" mass="59218">MGVIESAGALGSRISNLTVIVALALVTYQLSIYVYNIFFHPLRKFPGPLLSAASCLPLCRKNLSGDQQFWITELHAKYGEVVRYSPNELSFSSGDAWKDIYGHRKAGQPILKKNPKFYLAPVANEHERVFNIIDSDNVNHTRIRRIFSNAFSDRALKLQEQLFLKYVDKLVSNLLRDTKADPNAKFNMVNQYNFTTFDVMSDLCFSEPLNLLENTEYHSWVAAMFANFRYGIYLFTIRYYQVVEKSLLALIPRLNPGMAEKQKLHHQFTQARVDKRMEIKEKRPDIWGLVLEKDEELGMTRKEMYANAQLFMIAGTETTATLLSGLTYYLLAHPDKMKLLADEIRGAFPSTDDISIEKLQSLKYLHACIEEGLRMYPPVSNGLPRVVPEGGVMVDDTFVPPGASISLTQYSCYRNPKNFKDPYDFVPERWLADNTEYATDKKHALQPFSYGPRNCLGKNMAYHEMRLILAKLLYNFDIKLCEESSQWIDQKIYIMWDKPELKCQLVPIRSHRTS</sequence>
<dbReference type="InterPro" id="IPR017972">
    <property type="entry name" value="Cyt_P450_CS"/>
</dbReference>
<evidence type="ECO:0000256" key="5">
    <source>
        <dbReference type="ARBA" id="ARBA00022692"/>
    </source>
</evidence>
<dbReference type="InterPro" id="IPR036396">
    <property type="entry name" value="Cyt_P450_sf"/>
</dbReference>
<gene>
    <name evidence="15" type="ORF">BT63DRAFT_180119</name>
</gene>
<dbReference type="Pfam" id="PF00067">
    <property type="entry name" value="p450"/>
    <property type="match status" value="1"/>
</dbReference>
<dbReference type="PANTHER" id="PTHR24305">
    <property type="entry name" value="CYTOCHROME P450"/>
    <property type="match status" value="1"/>
</dbReference>
<dbReference type="GO" id="GO:0020037">
    <property type="term" value="F:heme binding"/>
    <property type="evidence" value="ECO:0007669"/>
    <property type="project" value="InterPro"/>
</dbReference>
<dbReference type="PROSITE" id="PS00086">
    <property type="entry name" value="CYTOCHROME_P450"/>
    <property type="match status" value="1"/>
</dbReference>
<comment type="similarity">
    <text evidence="3 13">Belongs to the cytochrome P450 family.</text>
</comment>
<comment type="cofactor">
    <cofactor evidence="1 12">
        <name>heme</name>
        <dbReference type="ChEBI" id="CHEBI:30413"/>
    </cofactor>
</comment>
<dbReference type="SUPFAM" id="SSF48264">
    <property type="entry name" value="Cytochrome P450"/>
    <property type="match status" value="1"/>
</dbReference>
<dbReference type="GO" id="GO:0005506">
    <property type="term" value="F:iron ion binding"/>
    <property type="evidence" value="ECO:0007669"/>
    <property type="project" value="InterPro"/>
</dbReference>
<evidence type="ECO:0000256" key="13">
    <source>
        <dbReference type="RuleBase" id="RU000461"/>
    </source>
</evidence>
<dbReference type="PANTHER" id="PTHR24305:SF210">
    <property type="entry name" value="CYTOCHROME P450 MONOOXYGENASE ASQL-RELATED"/>
    <property type="match status" value="1"/>
</dbReference>
<organism evidence="15 16">
    <name type="scientific">Microthyrium microscopicum</name>
    <dbReference type="NCBI Taxonomy" id="703497"/>
    <lineage>
        <taxon>Eukaryota</taxon>
        <taxon>Fungi</taxon>
        <taxon>Dikarya</taxon>
        <taxon>Ascomycota</taxon>
        <taxon>Pezizomycotina</taxon>
        <taxon>Dothideomycetes</taxon>
        <taxon>Dothideomycetes incertae sedis</taxon>
        <taxon>Microthyriales</taxon>
        <taxon>Microthyriaceae</taxon>
        <taxon>Microthyrium</taxon>
    </lineage>
</organism>
<dbReference type="InterPro" id="IPR002401">
    <property type="entry name" value="Cyt_P450_E_grp-I"/>
</dbReference>
<keyword evidence="8 13" id="KW-0560">Oxidoreductase</keyword>
<dbReference type="GO" id="GO:0016020">
    <property type="term" value="C:membrane"/>
    <property type="evidence" value="ECO:0007669"/>
    <property type="project" value="UniProtKB-SubCell"/>
</dbReference>
<reference evidence="15" key="1">
    <citation type="journal article" date="2020" name="Stud. Mycol.">
        <title>101 Dothideomycetes genomes: a test case for predicting lifestyles and emergence of pathogens.</title>
        <authorList>
            <person name="Haridas S."/>
            <person name="Albert R."/>
            <person name="Binder M."/>
            <person name="Bloem J."/>
            <person name="Labutti K."/>
            <person name="Salamov A."/>
            <person name="Andreopoulos B."/>
            <person name="Baker S."/>
            <person name="Barry K."/>
            <person name="Bills G."/>
            <person name="Bluhm B."/>
            <person name="Cannon C."/>
            <person name="Castanera R."/>
            <person name="Culley D."/>
            <person name="Daum C."/>
            <person name="Ezra D."/>
            <person name="Gonzalez J."/>
            <person name="Henrissat B."/>
            <person name="Kuo A."/>
            <person name="Liang C."/>
            <person name="Lipzen A."/>
            <person name="Lutzoni F."/>
            <person name="Magnuson J."/>
            <person name="Mondo S."/>
            <person name="Nolan M."/>
            <person name="Ohm R."/>
            <person name="Pangilinan J."/>
            <person name="Park H.-J."/>
            <person name="Ramirez L."/>
            <person name="Alfaro M."/>
            <person name="Sun H."/>
            <person name="Tritt A."/>
            <person name="Yoshinaga Y."/>
            <person name="Zwiers L.-H."/>
            <person name="Turgeon B."/>
            <person name="Goodwin S."/>
            <person name="Spatafora J."/>
            <person name="Crous P."/>
            <person name="Grigoriev I."/>
        </authorList>
    </citation>
    <scope>NUCLEOTIDE SEQUENCE</scope>
    <source>
        <strain evidence="15">CBS 115976</strain>
    </source>
</reference>
<evidence type="ECO:0000256" key="14">
    <source>
        <dbReference type="SAM" id="Phobius"/>
    </source>
</evidence>
<keyword evidence="11 14" id="KW-0472">Membrane</keyword>
<dbReference type="InterPro" id="IPR050121">
    <property type="entry name" value="Cytochrome_P450_monoxygenase"/>
</dbReference>
<name>A0A6A6UL44_9PEZI</name>
<evidence type="ECO:0000313" key="16">
    <source>
        <dbReference type="Proteomes" id="UP000799302"/>
    </source>
</evidence>
<dbReference type="Gene3D" id="1.10.630.10">
    <property type="entry name" value="Cytochrome P450"/>
    <property type="match status" value="1"/>
</dbReference>
<dbReference type="CDD" id="cd11058">
    <property type="entry name" value="CYP60B-like"/>
    <property type="match status" value="1"/>
</dbReference>
<dbReference type="AlphaFoldDB" id="A0A6A6UL44"/>
<keyword evidence="5 14" id="KW-0812">Transmembrane</keyword>
<dbReference type="PRINTS" id="PR00385">
    <property type="entry name" value="P450"/>
</dbReference>
<comment type="subcellular location">
    <subcellularLocation>
        <location evidence="2">Membrane</location>
        <topology evidence="2">Single-pass membrane protein</topology>
    </subcellularLocation>
</comment>
<keyword evidence="6 12" id="KW-0479">Metal-binding</keyword>
<keyword evidence="10 13" id="KW-0503">Monooxygenase</keyword>
<dbReference type="EMBL" id="MU004232">
    <property type="protein sequence ID" value="KAF2671788.1"/>
    <property type="molecule type" value="Genomic_DNA"/>
</dbReference>
<evidence type="ECO:0000256" key="4">
    <source>
        <dbReference type="ARBA" id="ARBA00022617"/>
    </source>
</evidence>
<evidence type="ECO:0000256" key="3">
    <source>
        <dbReference type="ARBA" id="ARBA00010617"/>
    </source>
</evidence>
<dbReference type="GO" id="GO:0016705">
    <property type="term" value="F:oxidoreductase activity, acting on paired donors, with incorporation or reduction of molecular oxygen"/>
    <property type="evidence" value="ECO:0007669"/>
    <property type="project" value="InterPro"/>
</dbReference>
<evidence type="ECO:0000256" key="8">
    <source>
        <dbReference type="ARBA" id="ARBA00023002"/>
    </source>
</evidence>
<evidence type="ECO:0000256" key="10">
    <source>
        <dbReference type="ARBA" id="ARBA00023033"/>
    </source>
</evidence>
<evidence type="ECO:0000256" key="11">
    <source>
        <dbReference type="ARBA" id="ARBA00023136"/>
    </source>
</evidence>
<evidence type="ECO:0000256" key="6">
    <source>
        <dbReference type="ARBA" id="ARBA00022723"/>
    </source>
</evidence>
<dbReference type="OrthoDB" id="1470350at2759"/>
<dbReference type="InterPro" id="IPR001128">
    <property type="entry name" value="Cyt_P450"/>
</dbReference>